<dbReference type="EMBL" id="JANBPU010000064">
    <property type="protein sequence ID" value="KAJ1917692.1"/>
    <property type="molecule type" value="Genomic_DNA"/>
</dbReference>
<feature type="region of interest" description="Disordered" evidence="11">
    <location>
        <begin position="451"/>
        <end position="505"/>
    </location>
</feature>
<evidence type="ECO:0000256" key="7">
    <source>
        <dbReference type="ARBA" id="ARBA00023157"/>
    </source>
</evidence>
<proteinExistence type="inferred from homology"/>
<evidence type="ECO:0000256" key="11">
    <source>
        <dbReference type="SAM" id="MobiDB-lite"/>
    </source>
</evidence>
<evidence type="ECO:0000256" key="9">
    <source>
        <dbReference type="ARBA" id="ARBA00023288"/>
    </source>
</evidence>
<reference evidence="13" key="1">
    <citation type="submission" date="2022-07" db="EMBL/GenBank/DDBJ databases">
        <title>Phylogenomic reconstructions and comparative analyses of Kickxellomycotina fungi.</title>
        <authorList>
            <person name="Reynolds N.K."/>
            <person name="Stajich J.E."/>
            <person name="Barry K."/>
            <person name="Grigoriev I.V."/>
            <person name="Crous P."/>
            <person name="Smith M.E."/>
        </authorList>
    </citation>
    <scope>NUCLEOTIDE SEQUENCE</scope>
    <source>
        <strain evidence="13">NBRC 100468</strain>
    </source>
</reference>
<dbReference type="AlphaFoldDB" id="A0A9W8DTY0"/>
<evidence type="ECO:0000256" key="4">
    <source>
        <dbReference type="ARBA" id="ARBA00022622"/>
    </source>
</evidence>
<dbReference type="Proteomes" id="UP001150538">
    <property type="component" value="Unassembled WGS sequence"/>
</dbReference>
<accession>A0A9W8DTY0</accession>
<comment type="subcellular location">
    <subcellularLocation>
        <location evidence="1">Cell envelope</location>
    </subcellularLocation>
    <subcellularLocation>
        <location evidence="10">Cell membrane</location>
        <topology evidence="10">Lipid-anchor</topology>
        <topology evidence="10">GPI-anchor</topology>
    </subcellularLocation>
    <subcellularLocation>
        <location evidence="2">Membrane</location>
        <topology evidence="2">Lipid-anchor</topology>
        <topology evidence="2">GPI-anchor</topology>
    </subcellularLocation>
</comment>
<comment type="function">
    <text evidence="10">Splits internally a 1,3-beta-glucan molecule and transfers the newly generated reducing end (the donor) to the non-reducing end of another 1,3-beta-glucan molecule (the acceptor) forming a 1,3-beta linkage, resulting in the elongation of 1,3-beta-glucan chains in the cell wall.</text>
</comment>
<evidence type="ECO:0000313" key="14">
    <source>
        <dbReference type="Proteomes" id="UP001150538"/>
    </source>
</evidence>
<organism evidence="13 14">
    <name type="scientific">Mycoemilia scoparia</name>
    <dbReference type="NCBI Taxonomy" id="417184"/>
    <lineage>
        <taxon>Eukaryota</taxon>
        <taxon>Fungi</taxon>
        <taxon>Fungi incertae sedis</taxon>
        <taxon>Zoopagomycota</taxon>
        <taxon>Kickxellomycotina</taxon>
        <taxon>Kickxellomycetes</taxon>
        <taxon>Kickxellales</taxon>
        <taxon>Kickxellaceae</taxon>
        <taxon>Mycoemilia</taxon>
    </lineage>
</organism>
<dbReference type="GO" id="GO:0031505">
    <property type="term" value="P:fungal-type cell wall organization"/>
    <property type="evidence" value="ECO:0007669"/>
    <property type="project" value="TreeGrafter"/>
</dbReference>
<dbReference type="GO" id="GO:0005840">
    <property type="term" value="C:ribosome"/>
    <property type="evidence" value="ECO:0007669"/>
    <property type="project" value="UniProtKB-KW"/>
</dbReference>
<keyword evidence="8" id="KW-0325">Glycoprotein</keyword>
<dbReference type="Gene3D" id="3.20.20.80">
    <property type="entry name" value="Glycosidases"/>
    <property type="match status" value="1"/>
</dbReference>
<evidence type="ECO:0000256" key="1">
    <source>
        <dbReference type="ARBA" id="ARBA00004196"/>
    </source>
</evidence>
<dbReference type="InterPro" id="IPR017853">
    <property type="entry name" value="GH"/>
</dbReference>
<dbReference type="GO" id="GO:0098552">
    <property type="term" value="C:side of membrane"/>
    <property type="evidence" value="ECO:0007669"/>
    <property type="project" value="UniProtKB-KW"/>
</dbReference>
<evidence type="ECO:0000256" key="6">
    <source>
        <dbReference type="ARBA" id="ARBA00023136"/>
    </source>
</evidence>
<evidence type="ECO:0000313" key="13">
    <source>
        <dbReference type="EMBL" id="KAJ1917692.1"/>
    </source>
</evidence>
<evidence type="ECO:0000256" key="10">
    <source>
        <dbReference type="RuleBase" id="RU361209"/>
    </source>
</evidence>
<evidence type="ECO:0000256" key="5">
    <source>
        <dbReference type="ARBA" id="ARBA00022729"/>
    </source>
</evidence>
<feature type="domain" description="X8" evidence="12">
    <location>
        <begin position="374"/>
        <end position="470"/>
    </location>
</feature>
<keyword evidence="10" id="KW-0808">Transferase</keyword>
<dbReference type="InterPro" id="IPR012946">
    <property type="entry name" value="X8"/>
</dbReference>
<evidence type="ECO:0000256" key="3">
    <source>
        <dbReference type="ARBA" id="ARBA00007528"/>
    </source>
</evidence>
<dbReference type="Pfam" id="PF07983">
    <property type="entry name" value="X8"/>
    <property type="match status" value="1"/>
</dbReference>
<keyword evidence="4 10" id="KW-0336">GPI-anchor</keyword>
<dbReference type="SUPFAM" id="SSF51445">
    <property type="entry name" value="(Trans)glycosidases"/>
    <property type="match status" value="1"/>
</dbReference>
<dbReference type="GO" id="GO:0071970">
    <property type="term" value="P:fungal-type cell wall (1-&gt;3)-beta-D-glucan biosynthetic process"/>
    <property type="evidence" value="ECO:0007669"/>
    <property type="project" value="TreeGrafter"/>
</dbReference>
<feature type="signal peptide" evidence="10">
    <location>
        <begin position="1"/>
        <end position="20"/>
    </location>
</feature>
<keyword evidence="5 10" id="KW-0732">Signal</keyword>
<dbReference type="GO" id="GO:0005886">
    <property type="term" value="C:plasma membrane"/>
    <property type="evidence" value="ECO:0007669"/>
    <property type="project" value="UniProtKB-SubCell"/>
</dbReference>
<feature type="compositionally biased region" description="Low complexity" evidence="11">
    <location>
        <begin position="475"/>
        <end position="490"/>
    </location>
</feature>
<dbReference type="Pfam" id="PF03198">
    <property type="entry name" value="Glyco_hydro_72"/>
    <property type="match status" value="1"/>
</dbReference>
<name>A0A9W8DTY0_9FUNG</name>
<dbReference type="InterPro" id="IPR004886">
    <property type="entry name" value="Glucanosyltransferase"/>
</dbReference>
<keyword evidence="6 10" id="KW-0472">Membrane</keyword>
<evidence type="ECO:0000256" key="2">
    <source>
        <dbReference type="ARBA" id="ARBA00004589"/>
    </source>
</evidence>
<dbReference type="PANTHER" id="PTHR31468">
    <property type="entry name" value="1,3-BETA-GLUCANOSYLTRANSFERASE GAS1"/>
    <property type="match status" value="1"/>
</dbReference>
<evidence type="ECO:0000256" key="8">
    <source>
        <dbReference type="ARBA" id="ARBA00023180"/>
    </source>
</evidence>
<keyword evidence="14" id="KW-1185">Reference proteome</keyword>
<comment type="caution">
    <text evidence="13">The sequence shown here is derived from an EMBL/GenBank/DDBJ whole genome shotgun (WGS) entry which is preliminary data.</text>
</comment>
<keyword evidence="13" id="KW-0689">Ribosomal protein</keyword>
<dbReference type="GO" id="GO:0042124">
    <property type="term" value="F:1,3-beta-glucanosyltransferase activity"/>
    <property type="evidence" value="ECO:0007669"/>
    <property type="project" value="TreeGrafter"/>
</dbReference>
<protein>
    <recommendedName>
        <fullName evidence="10">1,3-beta-glucanosyltransferase</fullName>
        <ecNumber evidence="10">2.4.1.-</ecNumber>
    </recommendedName>
</protein>
<evidence type="ECO:0000259" key="12">
    <source>
        <dbReference type="SMART" id="SM00768"/>
    </source>
</evidence>
<dbReference type="PANTHER" id="PTHR31468:SF2">
    <property type="entry name" value="1,3-BETA-GLUCANOSYLTRANSFERASE GAS1"/>
    <property type="match status" value="1"/>
</dbReference>
<dbReference type="EC" id="2.4.1.-" evidence="10"/>
<sequence>MKLLTTAALCFVAMNGLTNALDPLTTKGAKIFNSKTGDQFYFKGVAYQPRTGVDPKKMDPLADTEGCKRDIKVFKDLGLNAIRVYDVIADNNHDECMKALDDAGIYLVLDLPNASAAINRADPSWDTDLFSHYKKKVDTFINYDNIAAFIIGNEVTNDLNNTMASAYVKAATRDIKNYIKSKKKQVPVGYADNDDPTLAKNLVPYFNCGDDPSARVDFYAINTYRWCGDKTTFETSGYSTLTDEFKDFSVPVFLSEYGCNKVRPRTFPEIKSIYGSDMQDVFSGGFMYEYTEEDNEYGIVKVSNGDKEVEKTEDYDNFKDAIKDANPKGTNMKSYNQKNDPAKCPDVSENWQVSSKGLPPTPNEDVCSCMANSLKCSLSSSSSTSGDSKALGDVLGNICGQSPKSCIPVSGNTTTATYGEYSACSSQQRSSFILNANFLNQKGKDGACKIDGVDTSTNDKPSADADDCKKKASEASKSSGSGSSSSGNSDSKSDGGSDKDGASTSSFASMLPLTAMVAIAFSALQF</sequence>
<dbReference type="Gene3D" id="1.20.58.1040">
    <property type="match status" value="1"/>
</dbReference>
<feature type="compositionally biased region" description="Basic and acidic residues" evidence="11">
    <location>
        <begin position="461"/>
        <end position="474"/>
    </location>
</feature>
<comment type="similarity">
    <text evidence="3 10">Belongs to the glycosyl hydrolase 72 family.</text>
</comment>
<gene>
    <name evidence="13" type="primary">rps27_1</name>
    <name evidence="13" type="ORF">H4219_003059</name>
</gene>
<dbReference type="SMART" id="SM00768">
    <property type="entry name" value="X8"/>
    <property type="match status" value="1"/>
</dbReference>
<keyword evidence="7" id="KW-1015">Disulfide bond</keyword>
<feature type="chain" id="PRO_5041021465" description="1,3-beta-glucanosyltransferase" evidence="10">
    <location>
        <begin position="21"/>
        <end position="526"/>
    </location>
</feature>
<dbReference type="OrthoDB" id="421038at2759"/>
<feature type="compositionally biased region" description="Basic and acidic residues" evidence="11">
    <location>
        <begin position="491"/>
        <end position="501"/>
    </location>
</feature>
<keyword evidence="9 10" id="KW-0449">Lipoprotein</keyword>
<keyword evidence="13" id="KW-0687">Ribonucleoprotein</keyword>